<dbReference type="GO" id="GO:0006189">
    <property type="term" value="P:'de novo' IMP biosynthetic process"/>
    <property type="evidence" value="ECO:0007669"/>
    <property type="project" value="UniProtKB-UniPathway"/>
</dbReference>
<dbReference type="Gene3D" id="3.40.50.2020">
    <property type="match status" value="1"/>
</dbReference>
<dbReference type="CDD" id="cd00715">
    <property type="entry name" value="GPATase_N"/>
    <property type="match status" value="1"/>
</dbReference>
<proteinExistence type="inferred from homology"/>
<reference evidence="9" key="1">
    <citation type="submission" date="2018-06" db="EMBL/GenBank/DDBJ databases">
        <authorList>
            <person name="Zhirakovskaya E."/>
        </authorList>
    </citation>
    <scope>NUCLEOTIDE SEQUENCE</scope>
</reference>
<dbReference type="InterPro" id="IPR029055">
    <property type="entry name" value="Ntn_hydrolases_N"/>
</dbReference>
<dbReference type="EMBL" id="UOGA01000200">
    <property type="protein sequence ID" value="VAX21406.1"/>
    <property type="molecule type" value="Genomic_DNA"/>
</dbReference>
<dbReference type="InterPro" id="IPR017932">
    <property type="entry name" value="GATase_2_dom"/>
</dbReference>
<evidence type="ECO:0000256" key="6">
    <source>
        <dbReference type="ARBA" id="ARBA00022755"/>
    </source>
</evidence>
<evidence type="ECO:0000256" key="1">
    <source>
        <dbReference type="ARBA" id="ARBA00005209"/>
    </source>
</evidence>
<comment type="pathway">
    <text evidence="1">Purine metabolism; IMP biosynthesis via de novo pathway; N(1)-(5-phospho-D-ribosyl)glycinamide from 5-phospho-alpha-D-ribose 1-diphosphate: step 1/2.</text>
</comment>
<dbReference type="AlphaFoldDB" id="A0A3B1BSX1"/>
<comment type="similarity">
    <text evidence="2">In the C-terminal section; belongs to the purine/pyrimidine phosphoribosyltransferase family.</text>
</comment>
<dbReference type="PROSITE" id="PS51278">
    <property type="entry name" value="GATASE_TYPE_2"/>
    <property type="match status" value="1"/>
</dbReference>
<dbReference type="SUPFAM" id="SSF56235">
    <property type="entry name" value="N-terminal nucleophile aminohydrolases (Ntn hydrolases)"/>
    <property type="match status" value="1"/>
</dbReference>
<sequence>MALDKFKEECGVFAVYGHKEAANLTYLGLYALQHRGQESAGIVSSDGIRHHAEIGMGLVSEIFNEDKIAGLKGTMSIGHNRYSTQGETQLRNAQPMAIEYFHGPLALAHNGNLVNAPVIRRELEEEGSIFRSTMDSEVIIHLIAKSKEKRLQDRVIEALERVEGAFSLAIMSPNELIVACDPHGFRPLAMARLGSSYIFASETCAFDLIDATFVREVEPGEVIIINNEGHTSLFPFKKEPKKHCIFEFIYFARPDSRIFGANVQHVRQKLGQALAKEQPVAADCVVPVPDSGVVAALGYAKESGIPYEKGIIRNHYVGRTFIEPLQAIRHFGVKIKLNPVRQIMKDKSVVLVDDSIVRGTTSRKLVKMARDAGAREVHMRISSPPATHPCFYGIDTPARTDLIASTYSVEEVREFIGADSLAYLSIEGLTQAVEGKKNDFCIACFNGEYPVATPPLESQLALLEGHSVSDKKETTVISAENPAPILK</sequence>
<dbReference type="PANTHER" id="PTHR11907">
    <property type="entry name" value="AMIDOPHOSPHORIBOSYLTRANSFERASE"/>
    <property type="match status" value="1"/>
</dbReference>
<evidence type="ECO:0000256" key="2">
    <source>
        <dbReference type="ARBA" id="ARBA00010138"/>
    </source>
</evidence>
<dbReference type="GO" id="GO:0009113">
    <property type="term" value="P:purine nucleobase biosynthetic process"/>
    <property type="evidence" value="ECO:0007669"/>
    <property type="project" value="InterPro"/>
</dbReference>
<dbReference type="SUPFAM" id="SSF53271">
    <property type="entry name" value="PRTase-like"/>
    <property type="match status" value="1"/>
</dbReference>
<dbReference type="Pfam" id="PF13522">
    <property type="entry name" value="GATase_6"/>
    <property type="match status" value="1"/>
</dbReference>
<dbReference type="InterPro" id="IPR029057">
    <property type="entry name" value="PRTase-like"/>
</dbReference>
<keyword evidence="5 9" id="KW-0808">Transferase</keyword>
<dbReference type="PIRSF" id="PIRSF000485">
    <property type="entry name" value="Amd_phspho_trans"/>
    <property type="match status" value="1"/>
</dbReference>
<dbReference type="InterPro" id="IPR000836">
    <property type="entry name" value="PRTase_dom"/>
</dbReference>
<evidence type="ECO:0000313" key="9">
    <source>
        <dbReference type="EMBL" id="VAX21406.1"/>
    </source>
</evidence>
<evidence type="ECO:0000256" key="7">
    <source>
        <dbReference type="ARBA" id="ARBA00022962"/>
    </source>
</evidence>
<dbReference type="NCBIfam" id="TIGR01134">
    <property type="entry name" value="purF"/>
    <property type="match status" value="1"/>
</dbReference>
<dbReference type="HAMAP" id="MF_01931">
    <property type="entry name" value="PurF"/>
    <property type="match status" value="1"/>
</dbReference>
<feature type="domain" description="Glutamine amidotransferase type-2" evidence="8">
    <location>
        <begin position="10"/>
        <end position="228"/>
    </location>
</feature>
<evidence type="ECO:0000259" key="8">
    <source>
        <dbReference type="PROSITE" id="PS51278"/>
    </source>
</evidence>
<dbReference type="InterPro" id="IPR005854">
    <property type="entry name" value="PurF"/>
</dbReference>
<gene>
    <name evidence="9" type="ORF">MNBD_NITROSPINAE04-1871</name>
</gene>
<keyword evidence="7" id="KW-0315">Glutamine amidotransferase</keyword>
<protein>
    <recommendedName>
        <fullName evidence="3">amidophosphoribosyltransferase</fullName>
        <ecNumber evidence="3">2.4.2.14</ecNumber>
    </recommendedName>
</protein>
<name>A0A3B1BSX1_9ZZZZ</name>
<dbReference type="CDD" id="cd06223">
    <property type="entry name" value="PRTases_typeI"/>
    <property type="match status" value="1"/>
</dbReference>
<organism evidence="9">
    <name type="scientific">hydrothermal vent metagenome</name>
    <dbReference type="NCBI Taxonomy" id="652676"/>
    <lineage>
        <taxon>unclassified sequences</taxon>
        <taxon>metagenomes</taxon>
        <taxon>ecological metagenomes</taxon>
    </lineage>
</organism>
<evidence type="ECO:0000256" key="5">
    <source>
        <dbReference type="ARBA" id="ARBA00022679"/>
    </source>
</evidence>
<evidence type="ECO:0000256" key="4">
    <source>
        <dbReference type="ARBA" id="ARBA00022676"/>
    </source>
</evidence>
<evidence type="ECO:0000256" key="3">
    <source>
        <dbReference type="ARBA" id="ARBA00011941"/>
    </source>
</evidence>
<dbReference type="InterPro" id="IPR035584">
    <property type="entry name" value="PurF_N"/>
</dbReference>
<dbReference type="EC" id="2.4.2.14" evidence="3"/>
<dbReference type="GO" id="GO:0004044">
    <property type="term" value="F:amidophosphoribosyltransferase activity"/>
    <property type="evidence" value="ECO:0007669"/>
    <property type="project" value="UniProtKB-EC"/>
</dbReference>
<keyword evidence="6" id="KW-0658">Purine biosynthesis</keyword>
<keyword evidence="4 9" id="KW-0328">Glycosyltransferase</keyword>
<dbReference type="UniPathway" id="UPA00074">
    <property type="reaction ID" value="UER00124"/>
</dbReference>
<accession>A0A3B1BSX1</accession>
<dbReference type="Gene3D" id="3.60.20.10">
    <property type="entry name" value="Glutamine Phosphoribosylpyrophosphate, subunit 1, domain 1"/>
    <property type="match status" value="1"/>
</dbReference>